<dbReference type="GeneID" id="31019545"/>
<dbReference type="InterPro" id="IPR052575">
    <property type="entry name" value="SSU_processome_comp_20"/>
</dbReference>
<feature type="domain" description="U3 small nucleolar RNA-associated protein 20" evidence="3">
    <location>
        <begin position="1714"/>
        <end position="1932"/>
    </location>
</feature>
<dbReference type="Pfam" id="PF07539">
    <property type="entry name" value="UTP20_N"/>
    <property type="match status" value="1"/>
</dbReference>
<feature type="compositionally biased region" description="Basic and acidic residues" evidence="1">
    <location>
        <begin position="2641"/>
        <end position="2653"/>
    </location>
</feature>
<feature type="compositionally biased region" description="Basic and acidic residues" evidence="1">
    <location>
        <begin position="10"/>
        <end position="30"/>
    </location>
</feature>
<feature type="region of interest" description="Disordered" evidence="1">
    <location>
        <begin position="2450"/>
        <end position="2488"/>
    </location>
</feature>
<dbReference type="InterPro" id="IPR011989">
    <property type="entry name" value="ARM-like"/>
</dbReference>
<dbReference type="InterPro" id="IPR016024">
    <property type="entry name" value="ARM-type_fold"/>
</dbReference>
<gene>
    <name evidence="5" type="ORF">BKCO1_8000182</name>
</gene>
<name>A0A1J9S9E2_9PEZI</name>
<sequence length="2660" mass="298258">MAVVSQAKRTRTDKAFRPKKGGTESSRKHHFESFSHRVAKLNIDPIRRTTRRADDDDDLSASSSYLKTSFDEWKDLNLSESFHAFSRELDPLCESLPQILHHADRIMDLLVCYIEKRDALSLEPLLSLVSHFAHDLGVRFEKYFARTVRTVCQVAAKHPDIEVIEWSFTCLAWLFKYLSRLLVPDLRPLYDLMAPLLGKEHQKGFVSRFAAEAMSFLVRKAAASYHRDKEPLQTIVSHALADLAELAQRTDASQYQRGLMTLFVESVKGLQNGLHSSAEALFRVLLAQALASPKDDESLVPEERPAMDVLQGVLTATIHYTNSETFRPVLQIVLEQIDAADPSKDTQWLENAARLLFTVVGVRKGTRIADWTRVMRTTSQVVASAETTITTAKSAVVSDVLAAVAVTLQLCPMDIVIPHLRILDTISSGPWQQSFLYFCNFFSELGMERFQSILLPHFKRYVVSRWNQEKQGIALLLPRLASQGCFRNSPLTCPPAWQESIIDSFKELSSVTPVQAVIESDAALCNAYLDVVRLSSVESQTESEIYKRLYDLLSGSLDATSSELTPDVKFGVGAGFKYVAENQNKKSEDKALWVSLCSASAILSRYPKFAEAILQYLKVHANGLDMSGDHVETLVNAAIDCLGSPSHDLRASSLEILQLIHALKHDGTESDLLSTAILIESTPVNMQTARTVSMNIRRLAAGYKHVVDDSWVARAIPTFCFGLLYVNFTQVWEDSCSALKEMCETKVGETVASELAFKWLEAVPSEEPSTPASSAQENNPFAVNEFECTNIMHLSNLARQASEFLNDAPHHLIQHFNNEHQKVAFITAQSRPQALKVLNTIPQVAEKKSRSLVPTLLQWATGSSVINEPLPDGGNDPADNEGNDQLRWSRKDQKAMLGLFTKFTNPKVLYRAADVYSALLALLENGDVEIQKSALKAILTWKNRSINRYEENLVNILDDARFREQISVFLDLGQDDESMKDEDRSEVMPVILRLLYGKVVARAGSSSGKRGQESRRKAVFIALSKFGDDEIRHFLDIALGHLSHVTLIDNGKLREEPINSRLMEARKQFGLLNMLEDMLDSLGTQMGPFAGQLIDPVLYCLVASSRESGKLSQGDQKEASGMSLVNSIRQVGFHCLNGLFTHCAEFEKWAGYIPVILQELIEPRLEKLPVETAQSVSGMLRLFSAWSKFPQTAPFLVKYNDTLLDKVVDCLDVSFAKEQVKLFVLRDILLNVITLAEADSMDVDEPSESSPVFVRDHILRPKSAHILSVIGRQLQGSPSKELLDTGVSTVSRLAPFVAGSVESESMIRISIFLLQQPTRRVSPRTKGDLLSILHSFIPQCALSSDAELTQDIYRTVCSLFSYFQDRRSRSLLCNILTDLAQTDPSLSEVSALATDLNSFSESRLDEPDFDRRSKAYYKINEERYQAFLVKQWQPLVYNMLFYIKEQEELMLRINASYALRRFVEAATRDGNKEQEDFQQLITTAIIPGIQNGVRDKSELVRVEYLSVLAHIVKSFPNWSVVSDMHVLLVGDDDEASVFSNILHIQQHRRLRALRRLASEASKISSANISHILIPLVEHFIFDRDEDDSSAANLAGETTRAIGSLALWLEWPQYRALLRRYSQGEMDKTAIKLLGVFIDSLSKAAEVKGLVAAPRTQSSADAVDQEMVDADGPEEAAAEKLKSVGLARTMPSKEKLSTDLTNNLLPPLIAYIHHKDESTVSLRVPVAVIVVKLLRLLPPTEFVDRLPAVLMDICAILRSRDQQARDMTRNTLAEISALIGPEYFGFLLKALRTALQRGYQLHVLSFTVHSILIAMTPTFKPGELDYCLNDIVSVVMDDIFGVTGQEKDAEEYISKMKEVKSSKSFDSMEHIAKTTTIKHFIDLVNPVQSLLLERLDIKMVKKIDELLRRMGLGIMHNEAIHDREVLIFCYQLIQAVYKSNADQTRNKDEDDYRIRRYLINMKAANKNPNRGATTSHSHKLIRFSMDVMRFVLSKHEELKTPSNLAGFMPIIGDAVVSGQEEIQMSAVRLLSSIIKVPLEQIDKDAPVYVSEAVRIIRGEKDTNTELAQACLKLISAVLRERRNSSIKEKDIAYLLKRIKDDLTEPDRQGVTFNFLKAVLGRKIVITEVYEILDTVASVMVTNQTRMARDLSRGVYFQFLMDYPQSKERLSKQIAFLVKNLDYKYKEGRQSVMEATNLLLSKVADEVVQEIADNVFAPLVLRLVNDEDKECREMAGLLLKKVFERADAERTKKFVNIMKAWLEQDDQTLKRRLAIQCFTLYFEVKDGQTKETKYVLRRVPEMIAEARERQEEGDWELIYYSLQAFAKLCKLSPATTFAVGSQSIWTTVRGCLTYPHAWVKLSAARLIGLYFADFASHNAADGYAGVPLTGSGGLQLAADDMLDLTSASLRILRVPGVSEELATQAVRNLVFLGRCFGVNGLEWKARSPAEEGALKEAAEEDELSSEEAEDDAAAAAADEEAAVPDKQPTSTPARITALHYLITRLALILRREPATTRAPALFPKTAAMTLLAALCNALPAAALEPSLATMLLPLHNLTDPSMPPLQSATDEDFNAAQTALGNAATEVMGLLQKKLGTSEYVRAMGKVREGVKERREGRRVKRALERVAEPERAERAKRRKRERGKERRKEKGHEARGKRRGW</sequence>
<dbReference type="Proteomes" id="UP000183809">
    <property type="component" value="Unassembled WGS sequence"/>
</dbReference>
<dbReference type="InterPro" id="IPR057525">
    <property type="entry name" value="UTP20_C"/>
</dbReference>
<evidence type="ECO:0000256" key="1">
    <source>
        <dbReference type="SAM" id="MobiDB-lite"/>
    </source>
</evidence>
<evidence type="ECO:0000259" key="2">
    <source>
        <dbReference type="Pfam" id="PF07539"/>
    </source>
</evidence>
<evidence type="ECO:0000259" key="4">
    <source>
        <dbReference type="Pfam" id="PF23099"/>
    </source>
</evidence>
<evidence type="ECO:0000313" key="5">
    <source>
        <dbReference type="EMBL" id="OJD37119.1"/>
    </source>
</evidence>
<proteinExistence type="predicted"/>
<feature type="domain" description="U3 small nucleolar RNA-associated protein 20 N-terminal" evidence="2">
    <location>
        <begin position="887"/>
        <end position="1497"/>
    </location>
</feature>
<dbReference type="Gene3D" id="1.25.10.10">
    <property type="entry name" value="Leucine-rich Repeat Variant"/>
    <property type="match status" value="4"/>
</dbReference>
<dbReference type="GO" id="GO:0030686">
    <property type="term" value="C:90S preribosome"/>
    <property type="evidence" value="ECO:0007669"/>
    <property type="project" value="TreeGrafter"/>
</dbReference>
<evidence type="ECO:0000313" key="6">
    <source>
        <dbReference type="Proteomes" id="UP000183809"/>
    </source>
</evidence>
<keyword evidence="6" id="KW-1185">Reference proteome</keyword>
<evidence type="ECO:0000259" key="3">
    <source>
        <dbReference type="Pfam" id="PF20416"/>
    </source>
</evidence>
<dbReference type="InterPro" id="IPR046523">
    <property type="entry name" value="UTP20_dom"/>
</dbReference>
<dbReference type="RefSeq" id="XP_020133360.1">
    <property type="nucleotide sequence ID" value="XM_020279283.1"/>
</dbReference>
<reference evidence="5 6" key="1">
    <citation type="submission" date="2016-10" db="EMBL/GenBank/DDBJ databases">
        <title>Proteomics and genomics reveal pathogen-plant mechanisms compatible with a hemibiotrophic lifestyle of Diplodia corticola.</title>
        <authorList>
            <person name="Fernandes I."/>
            <person name="De Jonge R."/>
            <person name="Van De Peer Y."/>
            <person name="Devreese B."/>
            <person name="Alves A."/>
            <person name="Esteves A.C."/>
        </authorList>
    </citation>
    <scope>NUCLEOTIDE SEQUENCE [LARGE SCALE GENOMIC DNA]</scope>
    <source>
        <strain evidence="5 6">CBS 112549</strain>
    </source>
</reference>
<organism evidence="5 6">
    <name type="scientific">Diplodia corticola</name>
    <dbReference type="NCBI Taxonomy" id="236234"/>
    <lineage>
        <taxon>Eukaryota</taxon>
        <taxon>Fungi</taxon>
        <taxon>Dikarya</taxon>
        <taxon>Ascomycota</taxon>
        <taxon>Pezizomycotina</taxon>
        <taxon>Dothideomycetes</taxon>
        <taxon>Dothideomycetes incertae sedis</taxon>
        <taxon>Botryosphaeriales</taxon>
        <taxon>Botryosphaeriaceae</taxon>
        <taxon>Diplodia</taxon>
    </lineage>
</organism>
<dbReference type="OrthoDB" id="360653at2759"/>
<dbReference type="PANTHER" id="PTHR17695:SF11">
    <property type="entry name" value="SMALL SUBUNIT PROCESSOME COMPONENT 20 HOMOLOG"/>
    <property type="match status" value="1"/>
</dbReference>
<dbReference type="STRING" id="236234.A0A1J9S9E2"/>
<comment type="caution">
    <text evidence="5">The sequence shown here is derived from an EMBL/GenBank/DDBJ whole genome shotgun (WGS) entry which is preliminary data.</text>
</comment>
<dbReference type="GO" id="GO:0032040">
    <property type="term" value="C:small-subunit processome"/>
    <property type="evidence" value="ECO:0007669"/>
    <property type="project" value="TreeGrafter"/>
</dbReference>
<dbReference type="Pfam" id="PF20416">
    <property type="entry name" value="UTP20"/>
    <property type="match status" value="1"/>
</dbReference>
<feature type="compositionally biased region" description="Basic and acidic residues" evidence="1">
    <location>
        <begin position="2623"/>
        <end position="2632"/>
    </location>
</feature>
<feature type="region of interest" description="Disordered" evidence="1">
    <location>
        <begin position="2623"/>
        <end position="2660"/>
    </location>
</feature>
<dbReference type="Pfam" id="PF23099">
    <property type="entry name" value="UTP20_C"/>
    <property type="match status" value="1"/>
</dbReference>
<dbReference type="PANTHER" id="PTHR17695">
    <property type="entry name" value="SMALL SUBUNIT PROCESSOME COMPONENT 20 HOMOLOG"/>
    <property type="match status" value="1"/>
</dbReference>
<feature type="compositionally biased region" description="Acidic residues" evidence="1">
    <location>
        <begin position="2456"/>
        <end position="2480"/>
    </location>
</feature>
<protein>
    <submittedName>
        <fullName evidence="5">Heat repeat protein</fullName>
    </submittedName>
</protein>
<dbReference type="InterPro" id="IPR011430">
    <property type="entry name" value="UTP20_N"/>
</dbReference>
<dbReference type="SUPFAM" id="SSF48371">
    <property type="entry name" value="ARM repeat"/>
    <property type="match status" value="3"/>
</dbReference>
<dbReference type="EMBL" id="MNUE01000008">
    <property type="protein sequence ID" value="OJD37119.1"/>
    <property type="molecule type" value="Genomic_DNA"/>
</dbReference>
<accession>A0A1J9S9E2</accession>
<feature type="domain" description="U3 small nucleolar RNA-associated protein 20 C-terminal" evidence="4">
    <location>
        <begin position="2269"/>
        <end position="2649"/>
    </location>
</feature>
<feature type="region of interest" description="Disordered" evidence="1">
    <location>
        <begin position="1"/>
        <end position="30"/>
    </location>
</feature>